<reference evidence="2 3" key="1">
    <citation type="journal article" date="2016" name="Nat. Commun.">
        <title>Thousands of microbial genomes shed light on interconnected biogeochemical processes in an aquifer system.</title>
        <authorList>
            <person name="Anantharaman K."/>
            <person name="Brown C.T."/>
            <person name="Hug L.A."/>
            <person name="Sharon I."/>
            <person name="Castelle C.J."/>
            <person name="Probst A.J."/>
            <person name="Thomas B.C."/>
            <person name="Singh A."/>
            <person name="Wilkins M.J."/>
            <person name="Karaoz U."/>
            <person name="Brodie E.L."/>
            <person name="Williams K.H."/>
            <person name="Hubbard S.S."/>
            <person name="Banfield J.F."/>
        </authorList>
    </citation>
    <scope>NUCLEOTIDE SEQUENCE [LARGE SCALE GENOMIC DNA]</scope>
</reference>
<dbReference type="InterPro" id="IPR011051">
    <property type="entry name" value="RmlC_Cupin_sf"/>
</dbReference>
<organism evidence="2 3">
    <name type="scientific">Candidatus Roizmanbacteria bacterium RIFCSPLOWO2_01_FULL_35_13</name>
    <dbReference type="NCBI Taxonomy" id="1802055"/>
    <lineage>
        <taxon>Bacteria</taxon>
        <taxon>Candidatus Roizmaniibacteriota</taxon>
    </lineage>
</organism>
<evidence type="ECO:0000259" key="1">
    <source>
        <dbReference type="Pfam" id="PF07883"/>
    </source>
</evidence>
<accession>A0A1F7IBY9</accession>
<dbReference type="AlphaFoldDB" id="A0A1F7IBY9"/>
<protein>
    <submittedName>
        <fullName evidence="2">Cupin</fullName>
    </submittedName>
</protein>
<dbReference type="Pfam" id="PF07883">
    <property type="entry name" value="Cupin_2"/>
    <property type="match status" value="1"/>
</dbReference>
<proteinExistence type="predicted"/>
<sequence>MTGYIDNIEEKTQQNKHFRQVLFTSQHVQLVVMNLKPNEEIGFEVHEITDQFLRIESGEGKVIMNGEEKNFKVGDALIVPAGTNHNIINTSTTEELKLYTIYAPPHHKDGTIHKTKADAESDKEDHL</sequence>
<dbReference type="Proteomes" id="UP000179270">
    <property type="component" value="Unassembled WGS sequence"/>
</dbReference>
<gene>
    <name evidence="2" type="ORF">A3A74_05920</name>
</gene>
<dbReference type="CDD" id="cd02223">
    <property type="entry name" value="cupin_Bh2720-like"/>
    <property type="match status" value="1"/>
</dbReference>
<feature type="domain" description="Cupin type-2" evidence="1">
    <location>
        <begin position="32"/>
        <end position="102"/>
    </location>
</feature>
<name>A0A1F7IBY9_9BACT</name>
<dbReference type="InterPro" id="IPR052538">
    <property type="entry name" value="Flavonoid_dioxygenase-like"/>
</dbReference>
<comment type="caution">
    <text evidence="2">The sequence shown here is derived from an EMBL/GenBank/DDBJ whole genome shotgun (WGS) entry which is preliminary data.</text>
</comment>
<dbReference type="InterPro" id="IPR014710">
    <property type="entry name" value="RmlC-like_jellyroll"/>
</dbReference>
<dbReference type="STRING" id="1802055.A3A74_05920"/>
<evidence type="ECO:0000313" key="2">
    <source>
        <dbReference type="EMBL" id="OGK40878.1"/>
    </source>
</evidence>
<dbReference type="EMBL" id="MGAF01000025">
    <property type="protein sequence ID" value="OGK40878.1"/>
    <property type="molecule type" value="Genomic_DNA"/>
</dbReference>
<dbReference type="PANTHER" id="PTHR43346:SF1">
    <property type="entry name" value="QUERCETIN 2,3-DIOXYGENASE-RELATED"/>
    <property type="match status" value="1"/>
</dbReference>
<evidence type="ECO:0000313" key="3">
    <source>
        <dbReference type="Proteomes" id="UP000179270"/>
    </source>
</evidence>
<dbReference type="Gene3D" id="2.60.120.10">
    <property type="entry name" value="Jelly Rolls"/>
    <property type="match status" value="1"/>
</dbReference>
<dbReference type="SUPFAM" id="SSF51182">
    <property type="entry name" value="RmlC-like cupins"/>
    <property type="match status" value="1"/>
</dbReference>
<dbReference type="PANTHER" id="PTHR43346">
    <property type="entry name" value="LIGAND BINDING DOMAIN PROTEIN, PUTATIVE (AFU_ORTHOLOGUE AFUA_6G14370)-RELATED"/>
    <property type="match status" value="1"/>
</dbReference>
<dbReference type="InterPro" id="IPR013096">
    <property type="entry name" value="Cupin_2"/>
</dbReference>